<evidence type="ECO:0000313" key="6">
    <source>
        <dbReference type="EMBL" id="RDJ05596.1"/>
    </source>
</evidence>
<dbReference type="OrthoDB" id="9786272at2"/>
<evidence type="ECO:0000256" key="3">
    <source>
        <dbReference type="ARBA" id="ARBA00022777"/>
    </source>
</evidence>
<dbReference type="InterPro" id="IPR050406">
    <property type="entry name" value="FGGY_Carb_Kinase"/>
</dbReference>
<dbReference type="GO" id="GO:0005975">
    <property type="term" value="P:carbohydrate metabolic process"/>
    <property type="evidence" value="ECO:0007669"/>
    <property type="project" value="InterPro"/>
</dbReference>
<organism evidence="6 7">
    <name type="scientific">Rhizobium grahamii</name>
    <dbReference type="NCBI Taxonomy" id="1120045"/>
    <lineage>
        <taxon>Bacteria</taxon>
        <taxon>Pseudomonadati</taxon>
        <taxon>Pseudomonadota</taxon>
        <taxon>Alphaproteobacteria</taxon>
        <taxon>Hyphomicrobiales</taxon>
        <taxon>Rhizobiaceae</taxon>
        <taxon>Rhizobium/Agrobacterium group</taxon>
        <taxon>Rhizobium</taxon>
    </lineage>
</organism>
<proteinExistence type="inferred from homology"/>
<dbReference type="Proteomes" id="UP000254939">
    <property type="component" value="Unassembled WGS sequence"/>
</dbReference>
<evidence type="ECO:0000259" key="4">
    <source>
        <dbReference type="Pfam" id="PF00370"/>
    </source>
</evidence>
<feature type="domain" description="Carbohydrate kinase FGGY N-terminal" evidence="4">
    <location>
        <begin position="11"/>
        <end position="244"/>
    </location>
</feature>
<protein>
    <submittedName>
        <fullName evidence="6">Carbohydrate kinase</fullName>
    </submittedName>
</protein>
<dbReference type="InterPro" id="IPR049382">
    <property type="entry name" value="FGGY_C_2"/>
</dbReference>
<gene>
    <name evidence="6" type="ORF">B5K06_24335</name>
</gene>
<dbReference type="InterPro" id="IPR018484">
    <property type="entry name" value="FGGY_N"/>
</dbReference>
<dbReference type="Pfam" id="PF21546">
    <property type="entry name" value="FGGY_C_2"/>
    <property type="match status" value="1"/>
</dbReference>
<feature type="domain" description="Carbohydrate kinase FGGY C-terminal" evidence="5">
    <location>
        <begin position="252"/>
        <end position="427"/>
    </location>
</feature>
<dbReference type="GO" id="GO:0016301">
    <property type="term" value="F:kinase activity"/>
    <property type="evidence" value="ECO:0007669"/>
    <property type="project" value="UniProtKB-KW"/>
</dbReference>
<dbReference type="CDD" id="cd07772">
    <property type="entry name" value="ASKHA_NBD_FGGY_NaCK-like"/>
    <property type="match status" value="1"/>
</dbReference>
<sequence>MNGQGFRRVAVFDIGKTNAKVVVLDSASGAEIAVARTPNMVLRHGPYPHYDIDGLWAFAIGAFRSFAHEPGFDAISVTTHGASAALLDVAGALALPVLDYEHEYPEAVRMAYGRLRPSFEETYSPHQTMGLNVGAQLHYQKTAFPDEFAKVATIVTYPQYWTGRLTGVLSNEVTSLGCHTDLWDPRHSRYSSLVDTLAIRNLMAPIRSAFDPLGRIHPNIALEIGLGTDIPVYCGIHDSNASLLPHLVSRAAPFAVVSTGTWVVTFGVGGDFDRLDPGRDTLANVDAYGRAVPSSRFMGGREFETMLREIGSVREEYDHGAIEYVISIGVMLLPNVVPGSGPFPDKSARWINADGVRAEHRYAALCLYLALMNQTCLDLVVDGGPVIVEGPFALNETYLVLLAALTGRAIVAVPGSTGTSQGAALLTGITPRPGAERRIEPATIPGLLDYRRNWYAALA</sequence>
<dbReference type="InterPro" id="IPR043129">
    <property type="entry name" value="ATPase_NBD"/>
</dbReference>
<evidence type="ECO:0000259" key="5">
    <source>
        <dbReference type="Pfam" id="PF21546"/>
    </source>
</evidence>
<dbReference type="Pfam" id="PF00370">
    <property type="entry name" value="FGGY_N"/>
    <property type="match status" value="1"/>
</dbReference>
<name>A0A370KI76_9HYPH</name>
<dbReference type="Gene3D" id="3.30.420.40">
    <property type="match status" value="2"/>
</dbReference>
<dbReference type="AlphaFoldDB" id="A0A370KI76"/>
<keyword evidence="2" id="KW-0808">Transferase</keyword>
<evidence type="ECO:0000256" key="1">
    <source>
        <dbReference type="ARBA" id="ARBA00009156"/>
    </source>
</evidence>
<evidence type="ECO:0000313" key="7">
    <source>
        <dbReference type="Proteomes" id="UP000254939"/>
    </source>
</evidence>
<dbReference type="EMBL" id="NAAC01000031">
    <property type="protein sequence ID" value="RDJ05596.1"/>
    <property type="molecule type" value="Genomic_DNA"/>
</dbReference>
<reference evidence="6 7" key="1">
    <citation type="submission" date="2017-03" db="EMBL/GenBank/DDBJ databases">
        <title>Genome analysis of Rhizobial strains effectives or ineffectives for nitrogen fixation isolated from bean seeds.</title>
        <authorList>
            <person name="Peralta H."/>
            <person name="Aguilar-Vera A."/>
            <person name="Mora Y."/>
            <person name="Vargas-Lagunas C."/>
            <person name="Girard L."/>
            <person name="Mora J."/>
        </authorList>
    </citation>
    <scope>NUCLEOTIDE SEQUENCE [LARGE SCALE GENOMIC DNA]</scope>
    <source>
        <strain evidence="6 7">CCGM3</strain>
    </source>
</reference>
<comment type="similarity">
    <text evidence="1">Belongs to the FGGY kinase family.</text>
</comment>
<dbReference type="RefSeq" id="WP_114714876.1">
    <property type="nucleotide sequence ID" value="NZ_KZ857266.1"/>
</dbReference>
<evidence type="ECO:0000256" key="2">
    <source>
        <dbReference type="ARBA" id="ARBA00022679"/>
    </source>
</evidence>
<dbReference type="PANTHER" id="PTHR43095">
    <property type="entry name" value="SUGAR KINASE"/>
    <property type="match status" value="1"/>
</dbReference>
<keyword evidence="3 6" id="KW-0418">Kinase</keyword>
<comment type="caution">
    <text evidence="6">The sequence shown here is derived from an EMBL/GenBank/DDBJ whole genome shotgun (WGS) entry which is preliminary data.</text>
</comment>
<accession>A0A370KI76</accession>
<dbReference type="SUPFAM" id="SSF53067">
    <property type="entry name" value="Actin-like ATPase domain"/>
    <property type="match status" value="2"/>
</dbReference>
<dbReference type="PANTHER" id="PTHR43095:SF5">
    <property type="entry name" value="XYLULOSE KINASE"/>
    <property type="match status" value="1"/>
</dbReference>